<name>A0A9D1PWP8_9BACT</name>
<dbReference type="EMBL" id="DXHV01000051">
    <property type="protein sequence ID" value="HIW00476.1"/>
    <property type="molecule type" value="Genomic_DNA"/>
</dbReference>
<gene>
    <name evidence="1" type="ORF">H9894_04730</name>
</gene>
<dbReference type="Proteomes" id="UP000886752">
    <property type="component" value="Unassembled WGS sequence"/>
</dbReference>
<reference evidence="1" key="2">
    <citation type="submission" date="2021-04" db="EMBL/GenBank/DDBJ databases">
        <authorList>
            <person name="Gilroy R."/>
        </authorList>
    </citation>
    <scope>NUCLEOTIDE SEQUENCE</scope>
    <source>
        <strain evidence="1">ChiHecec2B26-446</strain>
    </source>
</reference>
<organism evidence="1 2">
    <name type="scientific">Candidatus Desulfovibrio intestinipullorum</name>
    <dbReference type="NCBI Taxonomy" id="2838536"/>
    <lineage>
        <taxon>Bacteria</taxon>
        <taxon>Pseudomonadati</taxon>
        <taxon>Thermodesulfobacteriota</taxon>
        <taxon>Desulfovibrionia</taxon>
        <taxon>Desulfovibrionales</taxon>
        <taxon>Desulfovibrionaceae</taxon>
        <taxon>Desulfovibrio</taxon>
    </lineage>
</organism>
<reference evidence="1" key="1">
    <citation type="journal article" date="2021" name="PeerJ">
        <title>Extensive microbial diversity within the chicken gut microbiome revealed by metagenomics and culture.</title>
        <authorList>
            <person name="Gilroy R."/>
            <person name="Ravi A."/>
            <person name="Getino M."/>
            <person name="Pursley I."/>
            <person name="Horton D.L."/>
            <person name="Alikhan N.F."/>
            <person name="Baker D."/>
            <person name="Gharbi K."/>
            <person name="Hall N."/>
            <person name="Watson M."/>
            <person name="Adriaenssens E.M."/>
            <person name="Foster-Nyarko E."/>
            <person name="Jarju S."/>
            <person name="Secka A."/>
            <person name="Antonio M."/>
            <person name="Oren A."/>
            <person name="Chaudhuri R.R."/>
            <person name="La Ragione R."/>
            <person name="Hildebrand F."/>
            <person name="Pallen M.J."/>
        </authorList>
    </citation>
    <scope>NUCLEOTIDE SEQUENCE</scope>
    <source>
        <strain evidence="1">ChiHecec2B26-446</strain>
    </source>
</reference>
<comment type="caution">
    <text evidence="1">The sequence shown here is derived from an EMBL/GenBank/DDBJ whole genome shotgun (WGS) entry which is preliminary data.</text>
</comment>
<protein>
    <submittedName>
        <fullName evidence="1">Uncharacterized protein</fullName>
    </submittedName>
</protein>
<accession>A0A9D1PWP8</accession>
<evidence type="ECO:0000313" key="1">
    <source>
        <dbReference type="EMBL" id="HIW00476.1"/>
    </source>
</evidence>
<evidence type="ECO:0000313" key="2">
    <source>
        <dbReference type="Proteomes" id="UP000886752"/>
    </source>
</evidence>
<sequence>MRFSRKAWGRPGHCPGKRPENVCKRPRRGACLALDGRKRTSELDIPEEVVLAEPMRLSGYACQAMAVQPHDGTRAEDIFLSFCDRYVAFIAQNNDSCAAKLQGQAAVFLNKHSSWNVLSLFSMQKIPLIAAILSNTSLFMEQTGFAWPDGQMNR</sequence>
<proteinExistence type="predicted"/>
<dbReference type="AlphaFoldDB" id="A0A9D1PWP8"/>